<feature type="non-terminal residue" evidence="2">
    <location>
        <position position="375"/>
    </location>
</feature>
<dbReference type="RefSeq" id="XP_015189741.1">
    <property type="nucleotide sequence ID" value="XM_015334255.1"/>
</dbReference>
<dbReference type="InterPro" id="IPR012337">
    <property type="entry name" value="RNaseH-like_sf"/>
</dbReference>
<reference evidence="2" key="1">
    <citation type="submission" date="2025-08" db="UniProtKB">
        <authorList>
            <consortium name="RefSeq"/>
        </authorList>
    </citation>
    <scope>IDENTIFICATION</scope>
    <source>
        <tissue evidence="2">Whole body</tissue>
    </source>
</reference>
<protein>
    <submittedName>
        <fullName evidence="2">Uncharacterized protein LOC107073561</fullName>
    </submittedName>
</protein>
<dbReference type="PANTHER" id="PTHR37162">
    <property type="entry name" value="HAT FAMILY DIMERISATION DOMAINCONTAINING PROTEIN-RELATED"/>
    <property type="match status" value="1"/>
</dbReference>
<evidence type="ECO:0000313" key="1">
    <source>
        <dbReference type="Proteomes" id="UP000694924"/>
    </source>
</evidence>
<dbReference type="Proteomes" id="UP000694924">
    <property type="component" value="Unplaced"/>
</dbReference>
<organism evidence="1 2">
    <name type="scientific">Polistes dominula</name>
    <name type="common">European paper wasp</name>
    <name type="synonym">Vespa dominula</name>
    <dbReference type="NCBI Taxonomy" id="743375"/>
    <lineage>
        <taxon>Eukaryota</taxon>
        <taxon>Metazoa</taxon>
        <taxon>Ecdysozoa</taxon>
        <taxon>Arthropoda</taxon>
        <taxon>Hexapoda</taxon>
        <taxon>Insecta</taxon>
        <taxon>Pterygota</taxon>
        <taxon>Neoptera</taxon>
        <taxon>Endopterygota</taxon>
        <taxon>Hymenoptera</taxon>
        <taxon>Apocrita</taxon>
        <taxon>Aculeata</taxon>
        <taxon>Vespoidea</taxon>
        <taxon>Vespidae</taxon>
        <taxon>Polistinae</taxon>
        <taxon>Polistini</taxon>
        <taxon>Polistes</taxon>
    </lineage>
</organism>
<evidence type="ECO:0000313" key="2">
    <source>
        <dbReference type="RefSeq" id="XP_015189741.1"/>
    </source>
</evidence>
<accession>A0ABM1JBA3</accession>
<keyword evidence="1" id="KW-1185">Reference proteome</keyword>
<dbReference type="PANTHER" id="PTHR37162:SF1">
    <property type="entry name" value="BED-TYPE DOMAIN-CONTAINING PROTEIN"/>
    <property type="match status" value="1"/>
</dbReference>
<name>A0ABM1JBA3_POLDO</name>
<proteinExistence type="predicted"/>
<dbReference type="GeneID" id="107073561"/>
<gene>
    <name evidence="2" type="primary">LOC107073561</name>
</gene>
<dbReference type="SUPFAM" id="SSF53098">
    <property type="entry name" value="Ribonuclease H-like"/>
    <property type="match status" value="1"/>
</dbReference>
<sequence length="375" mass="43317">MKKKKLLIDQNITVAALSNEEIIFTMTDKTSPTQLKKQSTRRPQKFRNEWLSNPDFCSWLLPHSDKLKAQCSLCKATITAELTVIRKHATSKSHLIMLKGLNKQTKIASFKDKASNKFENVPMNGTVSRAEIKLCSFFAQHNVPFKIMNYLKPLRQECVPDSDIIKQVRLQSSKSACIIRNVIGFAEKEELASKLQKTPFSVKIDESTDISMTQTLCIIIRYYDECLRRIASNFWELCRIFNDDSKEVSATAEHLFNCVREYFQRFSVSFDKIIGFRSDGCNAMIGKHNVVRTRFKDSCPNIYIMTCICHSLHLCSSKACDAIPFDCEKLFHSIYNHFSSSCKRQHEFKQYQQFLELKSHKILCPVETRWLSVTA</sequence>